<proteinExistence type="predicted"/>
<evidence type="ECO:0000313" key="4">
    <source>
        <dbReference type="Proteomes" id="UP000597762"/>
    </source>
</evidence>
<name>A0A812D7F5_ACAPH</name>
<dbReference type="EMBL" id="CAHIKZ030002574">
    <property type="protein sequence ID" value="CAE1289077.1"/>
    <property type="molecule type" value="Genomic_DNA"/>
</dbReference>
<keyword evidence="2" id="KW-0732">Signal</keyword>
<keyword evidence="1" id="KW-0812">Transmembrane</keyword>
<accession>A0A812D7F5</accession>
<feature type="chain" id="PRO_5032781105" evidence="2">
    <location>
        <begin position="18"/>
        <end position="231"/>
    </location>
</feature>
<keyword evidence="4" id="KW-1185">Reference proteome</keyword>
<sequence>MLRFALLFLLFVTLISAEQIILSVNSSTYIEGTPAKLSCLFPRSIRILEWRNVDNVMKTPLRCTSESSCGNYTGYHLSRVRNNITLIINHVNKSLSTWVCSDLHRSLSETVKLNITDNPMLDIEITEENLHYRIKTSCSSFPFNVTCLLNDKPLEIKRLTSKPCHIPFLKYLSGYLEPSSKTGTIRCTVQQNNEKVTATLKLTITYLYYIGGVIIGIGVIVAICFHFYKRK</sequence>
<keyword evidence="1" id="KW-1133">Transmembrane helix</keyword>
<protein>
    <submittedName>
        <fullName evidence="3">Uncharacterized protein</fullName>
    </submittedName>
</protein>
<feature type="signal peptide" evidence="2">
    <location>
        <begin position="1"/>
        <end position="17"/>
    </location>
</feature>
<dbReference type="AlphaFoldDB" id="A0A812D7F5"/>
<evidence type="ECO:0000256" key="2">
    <source>
        <dbReference type="SAM" id="SignalP"/>
    </source>
</evidence>
<feature type="transmembrane region" description="Helical" evidence="1">
    <location>
        <begin position="206"/>
        <end position="228"/>
    </location>
</feature>
<reference evidence="3" key="1">
    <citation type="submission" date="2021-01" db="EMBL/GenBank/DDBJ databases">
        <authorList>
            <person name="Li R."/>
            <person name="Bekaert M."/>
        </authorList>
    </citation>
    <scope>NUCLEOTIDE SEQUENCE</scope>
    <source>
        <strain evidence="3">Farmed</strain>
    </source>
</reference>
<evidence type="ECO:0000313" key="3">
    <source>
        <dbReference type="EMBL" id="CAE1289077.1"/>
    </source>
</evidence>
<keyword evidence="1" id="KW-0472">Membrane</keyword>
<dbReference type="Proteomes" id="UP000597762">
    <property type="component" value="Unassembled WGS sequence"/>
</dbReference>
<organism evidence="3 4">
    <name type="scientific">Acanthosepion pharaonis</name>
    <name type="common">Pharaoh cuttlefish</name>
    <name type="synonym">Sepia pharaonis</name>
    <dbReference type="NCBI Taxonomy" id="158019"/>
    <lineage>
        <taxon>Eukaryota</taxon>
        <taxon>Metazoa</taxon>
        <taxon>Spiralia</taxon>
        <taxon>Lophotrochozoa</taxon>
        <taxon>Mollusca</taxon>
        <taxon>Cephalopoda</taxon>
        <taxon>Coleoidea</taxon>
        <taxon>Decapodiformes</taxon>
        <taxon>Sepiida</taxon>
        <taxon>Sepiina</taxon>
        <taxon>Sepiidae</taxon>
        <taxon>Acanthosepion</taxon>
    </lineage>
</organism>
<evidence type="ECO:0000256" key="1">
    <source>
        <dbReference type="SAM" id="Phobius"/>
    </source>
</evidence>
<gene>
    <name evidence="3" type="ORF">SPHA_47464</name>
</gene>
<comment type="caution">
    <text evidence="3">The sequence shown here is derived from an EMBL/GenBank/DDBJ whole genome shotgun (WGS) entry which is preliminary data.</text>
</comment>